<name>A0A834W7T2_9FABA</name>
<comment type="caution">
    <text evidence="1">The sequence shown here is derived from an EMBL/GenBank/DDBJ whole genome shotgun (WGS) entry which is preliminary data.</text>
</comment>
<dbReference type="Proteomes" id="UP000634136">
    <property type="component" value="Unassembled WGS sequence"/>
</dbReference>
<proteinExistence type="predicted"/>
<dbReference type="EMBL" id="JAAIUW010000010">
    <property type="protein sequence ID" value="KAF7811608.1"/>
    <property type="molecule type" value="Genomic_DNA"/>
</dbReference>
<evidence type="ECO:0000313" key="1">
    <source>
        <dbReference type="EMBL" id="KAF7811608.1"/>
    </source>
</evidence>
<evidence type="ECO:0000313" key="2">
    <source>
        <dbReference type="Proteomes" id="UP000634136"/>
    </source>
</evidence>
<reference evidence="1" key="1">
    <citation type="submission" date="2020-09" db="EMBL/GenBank/DDBJ databases">
        <title>Genome-Enabled Discovery of Anthraquinone Biosynthesis in Senna tora.</title>
        <authorList>
            <person name="Kang S.-H."/>
            <person name="Pandey R.P."/>
            <person name="Lee C.-M."/>
            <person name="Sim J.-S."/>
            <person name="Jeong J.-T."/>
            <person name="Choi B.-S."/>
            <person name="Jung M."/>
            <person name="Ginzburg D."/>
            <person name="Zhao K."/>
            <person name="Won S.Y."/>
            <person name="Oh T.-J."/>
            <person name="Yu Y."/>
            <person name="Kim N.-H."/>
            <person name="Lee O.R."/>
            <person name="Lee T.-H."/>
            <person name="Bashyal P."/>
            <person name="Kim T.-S."/>
            <person name="Lee W.-H."/>
            <person name="Kawkins C."/>
            <person name="Kim C.-K."/>
            <person name="Kim J.S."/>
            <person name="Ahn B.O."/>
            <person name="Rhee S.Y."/>
            <person name="Sohng J.K."/>
        </authorList>
    </citation>
    <scope>NUCLEOTIDE SEQUENCE</scope>
    <source>
        <tissue evidence="1">Leaf</tissue>
    </source>
</reference>
<dbReference type="AlphaFoldDB" id="A0A834W7T2"/>
<gene>
    <name evidence="1" type="ORF">G2W53_032584</name>
</gene>
<protein>
    <submittedName>
        <fullName evidence="1">Uncharacterized protein</fullName>
    </submittedName>
</protein>
<sequence length="149" mass="16282">MGIFENYSQISTSANIISRSVKGTSGKHENRSRAVESNVPFQRHKLYSILKQLHLADRPSQSPQLRQFLSTTPAATPWTSKATLTLPVRANTPTMISGSSFARSSMSCGTSTLPKSLAGEMESTETWETTIKKGPPRLAPPCITMKRAT</sequence>
<keyword evidence="2" id="KW-1185">Reference proteome</keyword>
<accession>A0A834W7T2</accession>
<organism evidence="1 2">
    <name type="scientific">Senna tora</name>
    <dbReference type="NCBI Taxonomy" id="362788"/>
    <lineage>
        <taxon>Eukaryota</taxon>
        <taxon>Viridiplantae</taxon>
        <taxon>Streptophyta</taxon>
        <taxon>Embryophyta</taxon>
        <taxon>Tracheophyta</taxon>
        <taxon>Spermatophyta</taxon>
        <taxon>Magnoliopsida</taxon>
        <taxon>eudicotyledons</taxon>
        <taxon>Gunneridae</taxon>
        <taxon>Pentapetalae</taxon>
        <taxon>rosids</taxon>
        <taxon>fabids</taxon>
        <taxon>Fabales</taxon>
        <taxon>Fabaceae</taxon>
        <taxon>Caesalpinioideae</taxon>
        <taxon>Cassia clade</taxon>
        <taxon>Senna</taxon>
    </lineage>
</organism>